<dbReference type="EMBL" id="VLLE01000004">
    <property type="protein sequence ID" value="TWI81075.1"/>
    <property type="molecule type" value="Genomic_DNA"/>
</dbReference>
<dbReference type="Proteomes" id="UP000316167">
    <property type="component" value="Unassembled WGS sequence"/>
</dbReference>
<reference evidence="2 3" key="1">
    <citation type="journal article" date="2015" name="Stand. Genomic Sci.">
        <title>Genomic Encyclopedia of Bacterial and Archaeal Type Strains, Phase III: the genomes of soil and plant-associated and newly described type strains.</title>
        <authorList>
            <person name="Whitman W.B."/>
            <person name="Woyke T."/>
            <person name="Klenk H.P."/>
            <person name="Zhou Y."/>
            <person name="Lilburn T.G."/>
            <person name="Beck B.J."/>
            <person name="De Vos P."/>
            <person name="Vandamme P."/>
            <person name="Eisen J.A."/>
            <person name="Garrity G."/>
            <person name="Hugenholtz P."/>
            <person name="Kyrpides N.C."/>
        </authorList>
    </citation>
    <scope>NUCLEOTIDE SEQUENCE [LARGE SCALE GENOMIC DNA]</scope>
    <source>
        <strain evidence="2 3">CGMCC 1.7271</strain>
    </source>
</reference>
<gene>
    <name evidence="2" type="ORF">IQ13_2087</name>
</gene>
<name>A0A562SIG9_9BACT</name>
<protein>
    <submittedName>
        <fullName evidence="2">Uncharacterized protein</fullName>
    </submittedName>
</protein>
<dbReference type="AlphaFoldDB" id="A0A562SIG9"/>
<dbReference type="RefSeq" id="WP_144886285.1">
    <property type="nucleotide sequence ID" value="NZ_VLLE01000004.1"/>
</dbReference>
<comment type="caution">
    <text evidence="2">The sequence shown here is derived from an EMBL/GenBank/DDBJ whole genome shotgun (WGS) entry which is preliminary data.</text>
</comment>
<accession>A0A562SIG9</accession>
<evidence type="ECO:0000256" key="1">
    <source>
        <dbReference type="SAM" id="MobiDB-lite"/>
    </source>
</evidence>
<dbReference type="PROSITE" id="PS51257">
    <property type="entry name" value="PROKAR_LIPOPROTEIN"/>
    <property type="match status" value="1"/>
</dbReference>
<proteinExistence type="predicted"/>
<keyword evidence="3" id="KW-1185">Reference proteome</keyword>
<organism evidence="2 3">
    <name type="scientific">Lacibacter cauensis</name>
    <dbReference type="NCBI Taxonomy" id="510947"/>
    <lineage>
        <taxon>Bacteria</taxon>
        <taxon>Pseudomonadati</taxon>
        <taxon>Bacteroidota</taxon>
        <taxon>Chitinophagia</taxon>
        <taxon>Chitinophagales</taxon>
        <taxon>Chitinophagaceae</taxon>
        <taxon>Lacibacter</taxon>
    </lineage>
</organism>
<feature type="region of interest" description="Disordered" evidence="1">
    <location>
        <begin position="143"/>
        <end position="166"/>
    </location>
</feature>
<evidence type="ECO:0000313" key="3">
    <source>
        <dbReference type="Proteomes" id="UP000316167"/>
    </source>
</evidence>
<dbReference type="OrthoDB" id="947938at2"/>
<evidence type="ECO:0000313" key="2">
    <source>
        <dbReference type="EMBL" id="TWI81075.1"/>
    </source>
</evidence>
<sequence length="270" mass="30962">MNTKTVKGYFLWSIPFLFLACNSGPKTESFLPPDPKNCEWYVKLDKQKDDGLNKIGVYMLRFYPEGKYTLCADLLFEQGNWTFDNSKKLLVLQPDSLQQDVPKERYLIDQSEGNNKTQFSFYSTFPVDKANPDERVNVQPVTNASKSDPYAAPMHSWRKKPATEETPAQIKQRTRAYLQFLLALYQHAKDNNIENPGGTWYAQPIKFYGNKVSMAYANELTAWNNCFYNEAQAVEGYKLISGGLMRVKITGENDVERNINCVEQLLASIN</sequence>